<dbReference type="Proteomes" id="UP000009027">
    <property type="component" value="Unassembled WGS sequence"/>
</dbReference>
<feature type="region of interest" description="Disordered" evidence="1">
    <location>
        <begin position="151"/>
        <end position="172"/>
    </location>
</feature>
<feature type="compositionally biased region" description="Basic and acidic residues" evidence="1">
    <location>
        <begin position="63"/>
        <end position="76"/>
    </location>
</feature>
<reference evidence="2 3" key="1">
    <citation type="journal article" date="2012" name="Proc. Natl. Acad. Sci. U.S.A.">
        <title>Antigenic diversity is generated by distinct evolutionary mechanisms in African trypanosome species.</title>
        <authorList>
            <person name="Jackson A.P."/>
            <person name="Berry A."/>
            <person name="Aslett M."/>
            <person name="Allison H.C."/>
            <person name="Burton P."/>
            <person name="Vavrova-Anderson J."/>
            <person name="Brown R."/>
            <person name="Browne H."/>
            <person name="Corton N."/>
            <person name="Hauser H."/>
            <person name="Gamble J."/>
            <person name="Gilderthorp R."/>
            <person name="Marcello L."/>
            <person name="McQuillan J."/>
            <person name="Otto T.D."/>
            <person name="Quail M.A."/>
            <person name="Sanders M.J."/>
            <person name="van Tonder A."/>
            <person name="Ginger M.L."/>
            <person name="Field M.C."/>
            <person name="Barry J.D."/>
            <person name="Hertz-Fowler C."/>
            <person name="Berriman M."/>
        </authorList>
    </citation>
    <scope>NUCLEOTIDE SEQUENCE</scope>
    <source>
        <strain evidence="2 3">Y486</strain>
    </source>
</reference>
<dbReference type="VEuPathDB" id="TriTrypDB:TvY486_0011410"/>
<name>F9WLQ9_TRYVY</name>
<keyword evidence="3" id="KW-1185">Reference proteome</keyword>
<dbReference type="AlphaFoldDB" id="F9WLQ9"/>
<protein>
    <submittedName>
        <fullName evidence="2">Uncharacterized protein</fullName>
    </submittedName>
</protein>
<dbReference type="EMBL" id="CAEX01001200">
    <property type="protein sequence ID" value="CCD18452.1"/>
    <property type="molecule type" value="Genomic_DNA"/>
</dbReference>
<feature type="non-terminal residue" evidence="2">
    <location>
        <position position="354"/>
    </location>
</feature>
<organism evidence="2 3">
    <name type="scientific">Trypanosoma vivax (strain Y486)</name>
    <dbReference type="NCBI Taxonomy" id="1055687"/>
    <lineage>
        <taxon>Eukaryota</taxon>
        <taxon>Discoba</taxon>
        <taxon>Euglenozoa</taxon>
        <taxon>Kinetoplastea</taxon>
        <taxon>Metakinetoplastina</taxon>
        <taxon>Trypanosomatida</taxon>
        <taxon>Trypanosomatidae</taxon>
        <taxon>Trypanosoma</taxon>
        <taxon>Duttonella</taxon>
    </lineage>
</organism>
<evidence type="ECO:0000256" key="1">
    <source>
        <dbReference type="SAM" id="MobiDB-lite"/>
    </source>
</evidence>
<evidence type="ECO:0000313" key="2">
    <source>
        <dbReference type="EMBL" id="CCD18452.1"/>
    </source>
</evidence>
<sequence>MSSNIDVGTGMLSCSHVCVSVGVVSVSAGRNHRAARPQKARMPPCSDCPVSTARGRTRVGVHERASGSPGRLRDHQAPPPCSQLARRRCRGRAHISGLARAPKASGRNKIRLFPSAMHVCACYFAPVLCWLLDTRASGACRQAQVPSPRHHTFTWRRRRTAPRPQAGRTDIPALSVPDAVGHELPIRRLRGSVRRARRGARWRACADRGTQSKTAGRGKASPALARSEDPAAPGYPRDASPLTSGPNNRRRLSVGSGLPRTSGHISTRRRGTLVHCVAVTEREPSVAEHGRRALGERGSRAVRVHGMSGGSRWQVPLGRLHLRQGRECAARGAVRARKANFRAAHELTCRASYR</sequence>
<feature type="compositionally biased region" description="Basic residues" evidence="1">
    <location>
        <begin position="151"/>
        <end position="161"/>
    </location>
</feature>
<feature type="region of interest" description="Disordered" evidence="1">
    <location>
        <begin position="199"/>
        <end position="269"/>
    </location>
</feature>
<evidence type="ECO:0000313" key="3">
    <source>
        <dbReference type="Proteomes" id="UP000009027"/>
    </source>
</evidence>
<feature type="region of interest" description="Disordered" evidence="1">
    <location>
        <begin position="63"/>
        <end position="84"/>
    </location>
</feature>
<proteinExistence type="predicted"/>
<accession>F9WLQ9</accession>
<gene>
    <name evidence="2" type="ORF">TvY486_0011410</name>
</gene>